<organism evidence="9">
    <name type="scientific">Daucus carota subsp. sativus</name>
    <name type="common">Carrot</name>
    <dbReference type="NCBI Taxonomy" id="79200"/>
    <lineage>
        <taxon>Eukaryota</taxon>
        <taxon>Viridiplantae</taxon>
        <taxon>Streptophyta</taxon>
        <taxon>Embryophyta</taxon>
        <taxon>Tracheophyta</taxon>
        <taxon>Spermatophyta</taxon>
        <taxon>Magnoliopsida</taxon>
        <taxon>eudicotyledons</taxon>
        <taxon>Gunneridae</taxon>
        <taxon>Pentapetalae</taxon>
        <taxon>asterids</taxon>
        <taxon>campanulids</taxon>
        <taxon>Apiales</taxon>
        <taxon>Apiaceae</taxon>
        <taxon>Apioideae</taxon>
        <taxon>Scandiceae</taxon>
        <taxon>Daucinae</taxon>
        <taxon>Daucus</taxon>
        <taxon>Daucus sect. Daucus</taxon>
    </lineage>
</organism>
<evidence type="ECO:0000256" key="3">
    <source>
        <dbReference type="ARBA" id="ARBA00022679"/>
    </source>
</evidence>
<evidence type="ECO:0000256" key="5">
    <source>
        <dbReference type="ARBA" id="ARBA00022989"/>
    </source>
</evidence>
<dbReference type="SUPFAM" id="SSF53448">
    <property type="entry name" value="Nucleotide-diphospho-sugar transferases"/>
    <property type="match status" value="1"/>
</dbReference>
<dbReference type="OMA" id="ERCTADI"/>
<protein>
    <recommendedName>
        <fullName evidence="12">Glycosyltransferase 2-like domain-containing protein</fullName>
    </recommendedName>
</protein>
<dbReference type="AlphaFoldDB" id="A0A166BNJ5"/>
<evidence type="ECO:0000313" key="11">
    <source>
        <dbReference type="Proteomes" id="UP000077755"/>
    </source>
</evidence>
<keyword evidence="5 8" id="KW-1133">Transmembrane helix</keyword>
<evidence type="ECO:0000256" key="1">
    <source>
        <dbReference type="ARBA" id="ARBA00004394"/>
    </source>
</evidence>
<evidence type="ECO:0000313" key="10">
    <source>
        <dbReference type="EMBL" id="WOG93639.1"/>
    </source>
</evidence>
<dbReference type="GO" id="GO:0051753">
    <property type="term" value="F:mannan synthase activity"/>
    <property type="evidence" value="ECO:0007669"/>
    <property type="project" value="TreeGrafter"/>
</dbReference>
<keyword evidence="4 8" id="KW-0812">Transmembrane</keyword>
<evidence type="ECO:0000256" key="7">
    <source>
        <dbReference type="ARBA" id="ARBA00023136"/>
    </source>
</evidence>
<evidence type="ECO:0000313" key="9">
    <source>
        <dbReference type="EMBL" id="KZN02671.1"/>
    </source>
</evidence>
<feature type="transmembrane region" description="Helical" evidence="8">
    <location>
        <begin position="34"/>
        <end position="63"/>
    </location>
</feature>
<keyword evidence="7 8" id="KW-0472">Membrane</keyword>
<evidence type="ECO:0000256" key="8">
    <source>
        <dbReference type="SAM" id="Phobius"/>
    </source>
</evidence>
<evidence type="ECO:0000256" key="6">
    <source>
        <dbReference type="ARBA" id="ARBA00023034"/>
    </source>
</evidence>
<reference evidence="10" key="2">
    <citation type="submission" date="2022-03" db="EMBL/GenBank/DDBJ databases">
        <title>Draft title - Genomic analysis of global carrot germplasm unveils the trajectory of domestication and the origin of high carotenoid orange carrot.</title>
        <authorList>
            <person name="Iorizzo M."/>
            <person name="Ellison S."/>
            <person name="Senalik D."/>
            <person name="Macko-Podgorni A."/>
            <person name="Grzebelus D."/>
            <person name="Bostan H."/>
            <person name="Rolling W."/>
            <person name="Curaba J."/>
            <person name="Simon P."/>
        </authorList>
    </citation>
    <scope>NUCLEOTIDE SEQUENCE</scope>
    <source>
        <tissue evidence="10">Leaf</tissue>
    </source>
</reference>
<keyword evidence="3" id="KW-0808">Transferase</keyword>
<sequence>MRNTIFQEPEIKVSVTDAWKQFKQLKVSRIEEPLLYSAFLVCMLMFLVVFLERLYMTVLILCLKAYGKKTYTQYKLDTVREMMERNKEHPRVLIQIPIYNRSKDYDLSIGAACVLKWPQERLIVQVIDFSTNEAMKAHVKAECRQWEMQGVNIKYENRTNIITWRIGALYQGLLKRYVNDCDQLVIFNPGFQPRNDFLMKTIPYLTENNHLGMVQARWTSVDDWLVPWLPETSLNYHFTVEQQEELSSYACLPFGIDDTVIGAWDIEAIVDAGRWKERCTADIMDLTMRSVLLGWKFFSLGYVC</sequence>
<accession>A0A166BNJ5</accession>
<dbReference type="Proteomes" id="UP000077755">
    <property type="component" value="Chromosome 3"/>
</dbReference>
<reference evidence="9" key="1">
    <citation type="journal article" date="2016" name="Nat. Genet.">
        <title>A high-quality carrot genome assembly provides new insights into carotenoid accumulation and asterid genome evolution.</title>
        <authorList>
            <person name="Iorizzo M."/>
            <person name="Ellison S."/>
            <person name="Senalik D."/>
            <person name="Zeng P."/>
            <person name="Satapoomin P."/>
            <person name="Huang J."/>
            <person name="Bowman M."/>
            <person name="Iovene M."/>
            <person name="Sanseverino W."/>
            <person name="Cavagnaro P."/>
            <person name="Yildiz M."/>
            <person name="Macko-Podgorni A."/>
            <person name="Moranska E."/>
            <person name="Grzebelus E."/>
            <person name="Grzebelus D."/>
            <person name="Ashrafi H."/>
            <person name="Zheng Z."/>
            <person name="Cheng S."/>
            <person name="Spooner D."/>
            <person name="Van Deynze A."/>
            <person name="Simon P."/>
        </authorList>
    </citation>
    <scope>NUCLEOTIDE SEQUENCE [LARGE SCALE GENOMIC DNA]</scope>
    <source>
        <tissue evidence="9">Leaf</tissue>
    </source>
</reference>
<dbReference type="PANTHER" id="PTHR32044">
    <property type="entry name" value="GLUCOMANNAN 4-BETA-MANNOSYLTRANSFERASE 9"/>
    <property type="match status" value="1"/>
</dbReference>
<gene>
    <name evidence="9" type="ORF">DCAR_011425</name>
    <name evidence="10" type="ORF">DCAR_0312925</name>
</gene>
<dbReference type="EMBL" id="CP093345">
    <property type="protein sequence ID" value="WOG93639.1"/>
    <property type="molecule type" value="Genomic_DNA"/>
</dbReference>
<evidence type="ECO:0008006" key="12">
    <source>
        <dbReference type="Google" id="ProtNLM"/>
    </source>
</evidence>
<proteinExistence type="predicted"/>
<dbReference type="Gene3D" id="3.90.550.10">
    <property type="entry name" value="Spore Coat Polysaccharide Biosynthesis Protein SpsA, Chain A"/>
    <property type="match status" value="1"/>
</dbReference>
<name>A0A166BNJ5_DAUCS</name>
<keyword evidence="2" id="KW-0328">Glycosyltransferase</keyword>
<keyword evidence="11" id="KW-1185">Reference proteome</keyword>
<dbReference type="STRING" id="79200.A0A166BNJ5"/>
<evidence type="ECO:0000256" key="4">
    <source>
        <dbReference type="ARBA" id="ARBA00022692"/>
    </source>
</evidence>
<dbReference type="GO" id="GO:0000139">
    <property type="term" value="C:Golgi membrane"/>
    <property type="evidence" value="ECO:0007669"/>
    <property type="project" value="UniProtKB-SubCell"/>
</dbReference>
<evidence type="ECO:0000256" key="2">
    <source>
        <dbReference type="ARBA" id="ARBA00022676"/>
    </source>
</evidence>
<dbReference type="EMBL" id="LNRQ01000003">
    <property type="protein sequence ID" value="KZN02671.1"/>
    <property type="molecule type" value="Genomic_DNA"/>
</dbReference>
<dbReference type="PANTHER" id="PTHR32044:SF64">
    <property type="entry name" value="OS09G0572500 PROTEIN"/>
    <property type="match status" value="1"/>
</dbReference>
<dbReference type="Gramene" id="KZN02671">
    <property type="protein sequence ID" value="KZN02671"/>
    <property type="gene ID" value="DCAR_011425"/>
</dbReference>
<keyword evidence="6" id="KW-0333">Golgi apparatus</keyword>
<dbReference type="InterPro" id="IPR029044">
    <property type="entry name" value="Nucleotide-diphossugar_trans"/>
</dbReference>
<comment type="subcellular location">
    <subcellularLocation>
        <location evidence="1">Golgi apparatus membrane</location>
    </subcellularLocation>
</comment>